<comment type="caution">
    <text evidence="2">The sequence shown here is derived from an EMBL/GenBank/DDBJ whole genome shotgun (WGS) entry which is preliminary data.</text>
</comment>
<accession>A0AA35PW10</accession>
<evidence type="ECO:0000313" key="2">
    <source>
        <dbReference type="EMBL" id="CAI6082827.1"/>
    </source>
</evidence>
<feature type="region of interest" description="Disordered" evidence="1">
    <location>
        <begin position="18"/>
        <end position="54"/>
    </location>
</feature>
<sequence length="130" mass="14176">MPPVMLPMPRTIIGIQIRPQWAAFSPQQRRGTKSKSDGPDGQQGPAGGAGNVTEVFPKHNRRQLVWRIPPQWIASKPKGAHDYGRDVPPAAALNGDPSRRRDFLLVDPNLFAKNELGDGASKPPEVSVDP</sequence>
<gene>
    <name evidence="2" type="ORF">CCHLO57077_00014867</name>
</gene>
<dbReference type="AlphaFoldDB" id="A0AA35PW10"/>
<keyword evidence="3" id="KW-1185">Reference proteome</keyword>
<name>A0AA35PW10_9HYPO</name>
<proteinExistence type="predicted"/>
<dbReference type="EMBL" id="CABFNP030000733">
    <property type="protein sequence ID" value="CAI6082827.1"/>
    <property type="molecule type" value="Genomic_DNA"/>
</dbReference>
<dbReference type="Proteomes" id="UP001160390">
    <property type="component" value="Unassembled WGS sequence"/>
</dbReference>
<evidence type="ECO:0000313" key="3">
    <source>
        <dbReference type="Proteomes" id="UP001160390"/>
    </source>
</evidence>
<feature type="region of interest" description="Disordered" evidence="1">
    <location>
        <begin position="77"/>
        <end position="99"/>
    </location>
</feature>
<reference evidence="2" key="1">
    <citation type="submission" date="2023-01" db="EMBL/GenBank/DDBJ databases">
        <authorList>
            <person name="Piombo E."/>
        </authorList>
    </citation>
    <scope>NUCLEOTIDE SEQUENCE</scope>
</reference>
<evidence type="ECO:0000256" key="1">
    <source>
        <dbReference type="SAM" id="MobiDB-lite"/>
    </source>
</evidence>
<organism evidence="2 3">
    <name type="scientific">Clonostachys chloroleuca</name>
    <dbReference type="NCBI Taxonomy" id="1926264"/>
    <lineage>
        <taxon>Eukaryota</taxon>
        <taxon>Fungi</taxon>
        <taxon>Dikarya</taxon>
        <taxon>Ascomycota</taxon>
        <taxon>Pezizomycotina</taxon>
        <taxon>Sordariomycetes</taxon>
        <taxon>Hypocreomycetidae</taxon>
        <taxon>Hypocreales</taxon>
        <taxon>Bionectriaceae</taxon>
        <taxon>Clonostachys</taxon>
    </lineage>
</organism>
<protein>
    <submittedName>
        <fullName evidence="2">Uncharacterized protein</fullName>
    </submittedName>
</protein>